<feature type="region of interest" description="Disordered" evidence="1">
    <location>
        <begin position="505"/>
        <end position="531"/>
    </location>
</feature>
<dbReference type="CDD" id="cd19099">
    <property type="entry name" value="AKR_unchar"/>
    <property type="match status" value="1"/>
</dbReference>
<dbReference type="Proteomes" id="UP000601435">
    <property type="component" value="Unassembled WGS sequence"/>
</dbReference>
<dbReference type="SUPFAM" id="SSF51430">
    <property type="entry name" value="NAD(P)-linked oxidoreductase"/>
    <property type="match status" value="1"/>
</dbReference>
<feature type="compositionally biased region" description="Basic residues" evidence="1">
    <location>
        <begin position="756"/>
        <end position="767"/>
    </location>
</feature>
<feature type="compositionally biased region" description="Low complexity" evidence="1">
    <location>
        <begin position="554"/>
        <end position="568"/>
    </location>
</feature>
<dbReference type="AlphaFoldDB" id="A0A812T0B8"/>
<sequence length="811" mass="86620">CFETGENPHSTPVLAPGSSGDANRKPKVGDSVRLRFAKPSGLLKEGDVGVVVADDGSDCVPLKVTLGERYDYYEYSDVMVCEPAEELPPDSAHATTDGTKRFLVRKKLVAESMRELGRTGLCISPVGFGCHRLEDADAHKAALELAISLGCNFVDLAPNYVDGVSEEVAGEVLQKMLQNRKVRRDEIVVATKVGNVLGKQMAFIKDVPNMSRINDSLFHCISPAWIEQELTRSLSRLGLTCIDCLLLHCPEYETKAPGVSMAEVYNRIRSAFEHLEAEVTRGRIVYYGISAAFTPLRPTDAEHLDLSMVMKQLPTNHHFRILQFPLNFAEAETMWVGHVPRNPDGSAVDANTAVQAPTLFEAAKSHGLATLINRPLDGIYKEAHGVLRFSSLDCDVRSYSELQLDNCDSLEEKITNLCKLSAPPFNTDDGAAGQLAAKTVKVLASLPRVDCVLLGMRQPEYVVGTLPLLFGTPAVDPQVALSTFRAVHNTASTSETLQTLPKAMPKAQIQEHDASPREPYKVGAGPSVGSRREPAWQGVYSAYMRDDSEKEAPRLAGGAALASARSQATKNSHTSGIGGSANPAGEGGGTSVGGASDMHNWGAREEPKAAPGPQGDPGEWSSDALMELMHGHSRMVDVDARLPGMDIPEGQAVSQSFPVVASSAAAPSRGSGNPNSQGRMPPLSSLAESPFTSPARGVALRRSSRRDSRAGLGDPNSVFRSWGGRNLASPPPISRGGLNVQASWEPLGYDQGGRPHPFHKGSRHSGHRGPGQVPIGINPSIQAQSAMLREMYPNVAMGGPGPGPLSLAPTG</sequence>
<dbReference type="PANTHER" id="PTHR42686:SF1">
    <property type="entry name" value="GH17980P-RELATED"/>
    <property type="match status" value="1"/>
</dbReference>
<evidence type="ECO:0000313" key="4">
    <source>
        <dbReference type="Proteomes" id="UP000601435"/>
    </source>
</evidence>
<dbReference type="InterPro" id="IPR036812">
    <property type="entry name" value="NAD(P)_OxRdtase_dom_sf"/>
</dbReference>
<dbReference type="GO" id="GO:0005829">
    <property type="term" value="C:cytosol"/>
    <property type="evidence" value="ECO:0007669"/>
    <property type="project" value="TreeGrafter"/>
</dbReference>
<dbReference type="Pfam" id="PF00248">
    <property type="entry name" value="Aldo_ket_red"/>
    <property type="match status" value="1"/>
</dbReference>
<evidence type="ECO:0000259" key="2">
    <source>
        <dbReference type="Pfam" id="PF00248"/>
    </source>
</evidence>
<feature type="compositionally biased region" description="Basic and acidic residues" evidence="1">
    <location>
        <begin position="509"/>
        <end position="520"/>
    </location>
</feature>
<organism evidence="3 4">
    <name type="scientific">Symbiodinium necroappetens</name>
    <dbReference type="NCBI Taxonomy" id="1628268"/>
    <lineage>
        <taxon>Eukaryota</taxon>
        <taxon>Sar</taxon>
        <taxon>Alveolata</taxon>
        <taxon>Dinophyceae</taxon>
        <taxon>Suessiales</taxon>
        <taxon>Symbiodiniaceae</taxon>
        <taxon>Symbiodinium</taxon>
    </lineage>
</organism>
<dbReference type="InterPro" id="IPR020471">
    <property type="entry name" value="AKR"/>
</dbReference>
<gene>
    <name evidence="3" type="primary">yajO</name>
    <name evidence="3" type="ORF">SNEC2469_LOCUS14388</name>
</gene>
<keyword evidence="4" id="KW-1185">Reference proteome</keyword>
<reference evidence="3" key="1">
    <citation type="submission" date="2021-02" db="EMBL/GenBank/DDBJ databases">
        <authorList>
            <person name="Dougan E. K."/>
            <person name="Rhodes N."/>
            <person name="Thang M."/>
            <person name="Chan C."/>
        </authorList>
    </citation>
    <scope>NUCLEOTIDE SEQUENCE</scope>
</reference>
<feature type="domain" description="NADP-dependent oxidoreductase" evidence="2">
    <location>
        <begin position="134"/>
        <end position="310"/>
    </location>
</feature>
<dbReference type="OrthoDB" id="366390at2759"/>
<dbReference type="Gene3D" id="3.20.20.100">
    <property type="entry name" value="NADP-dependent oxidoreductase domain"/>
    <property type="match status" value="1"/>
</dbReference>
<feature type="non-terminal residue" evidence="3">
    <location>
        <position position="811"/>
    </location>
</feature>
<accession>A0A812T0B8</accession>
<feature type="region of interest" description="Disordered" evidence="1">
    <location>
        <begin position="660"/>
        <end position="774"/>
    </location>
</feature>
<feature type="region of interest" description="Disordered" evidence="1">
    <location>
        <begin position="554"/>
        <end position="622"/>
    </location>
</feature>
<dbReference type="EMBL" id="CAJNJA010023064">
    <property type="protein sequence ID" value="CAE7504830.1"/>
    <property type="molecule type" value="Genomic_DNA"/>
</dbReference>
<comment type="caution">
    <text evidence="3">The sequence shown here is derived from an EMBL/GenBank/DDBJ whole genome shotgun (WGS) entry which is preliminary data.</text>
</comment>
<feature type="region of interest" description="Disordered" evidence="1">
    <location>
        <begin position="1"/>
        <end position="27"/>
    </location>
</feature>
<dbReference type="GO" id="GO:0016491">
    <property type="term" value="F:oxidoreductase activity"/>
    <property type="evidence" value="ECO:0007669"/>
    <property type="project" value="InterPro"/>
</dbReference>
<dbReference type="PANTHER" id="PTHR42686">
    <property type="entry name" value="GH17980P-RELATED"/>
    <property type="match status" value="1"/>
</dbReference>
<protein>
    <submittedName>
        <fullName evidence="3">YajO protein</fullName>
    </submittedName>
</protein>
<proteinExistence type="predicted"/>
<evidence type="ECO:0000313" key="3">
    <source>
        <dbReference type="EMBL" id="CAE7504830.1"/>
    </source>
</evidence>
<name>A0A812T0B8_9DINO</name>
<evidence type="ECO:0000256" key="1">
    <source>
        <dbReference type="SAM" id="MobiDB-lite"/>
    </source>
</evidence>
<dbReference type="InterPro" id="IPR023210">
    <property type="entry name" value="NADP_OxRdtase_dom"/>
</dbReference>